<feature type="transmembrane region" description="Helical" evidence="5">
    <location>
        <begin position="49"/>
        <end position="70"/>
    </location>
</feature>
<keyword evidence="2 5" id="KW-0812">Transmembrane</keyword>
<dbReference type="InterPro" id="IPR050768">
    <property type="entry name" value="UPF0353/GerABKA_families"/>
</dbReference>
<comment type="caution">
    <text evidence="7">The sequence shown here is derived from an EMBL/GenBank/DDBJ whole genome shotgun (WGS) entry which is preliminary data.</text>
</comment>
<dbReference type="InterPro" id="IPR024163">
    <property type="entry name" value="Aerotolerance_reg_N"/>
</dbReference>
<proteinExistence type="predicted"/>
<organism evidence="7 8">
    <name type="scientific">Terrimonas ginsenosidimutans</name>
    <dbReference type="NCBI Taxonomy" id="2908004"/>
    <lineage>
        <taxon>Bacteria</taxon>
        <taxon>Pseudomonadati</taxon>
        <taxon>Bacteroidota</taxon>
        <taxon>Chitinophagia</taxon>
        <taxon>Chitinophagales</taxon>
        <taxon>Chitinophagaceae</taxon>
        <taxon>Terrimonas</taxon>
    </lineage>
</organism>
<evidence type="ECO:0000313" key="8">
    <source>
        <dbReference type="Proteomes" id="UP001165367"/>
    </source>
</evidence>
<keyword evidence="1" id="KW-1003">Cell membrane</keyword>
<dbReference type="InterPro" id="IPR002035">
    <property type="entry name" value="VWF_A"/>
</dbReference>
<dbReference type="Proteomes" id="UP001165367">
    <property type="component" value="Unassembled WGS sequence"/>
</dbReference>
<dbReference type="Pfam" id="PF07584">
    <property type="entry name" value="BatA"/>
    <property type="match status" value="1"/>
</dbReference>
<evidence type="ECO:0000259" key="6">
    <source>
        <dbReference type="PROSITE" id="PS50234"/>
    </source>
</evidence>
<feature type="transmembrane region" description="Helical" evidence="5">
    <location>
        <begin position="303"/>
        <end position="325"/>
    </location>
</feature>
<dbReference type="Gene3D" id="3.40.50.410">
    <property type="entry name" value="von Willebrand factor, type A domain"/>
    <property type="match status" value="1"/>
</dbReference>
<evidence type="ECO:0000256" key="5">
    <source>
        <dbReference type="SAM" id="Phobius"/>
    </source>
</evidence>
<accession>A0ABS9L053</accession>
<evidence type="ECO:0000256" key="1">
    <source>
        <dbReference type="ARBA" id="ARBA00022475"/>
    </source>
</evidence>
<dbReference type="RefSeq" id="WP_237876814.1">
    <property type="nucleotide sequence ID" value="NZ_JAKLTR010000027.1"/>
</dbReference>
<name>A0ABS9L053_9BACT</name>
<dbReference type="InterPro" id="IPR036465">
    <property type="entry name" value="vWFA_dom_sf"/>
</dbReference>
<dbReference type="PANTHER" id="PTHR22550:SF5">
    <property type="entry name" value="LEUCINE ZIPPER PROTEIN 4"/>
    <property type="match status" value="1"/>
</dbReference>
<dbReference type="PROSITE" id="PS50234">
    <property type="entry name" value="VWFA"/>
    <property type="match status" value="1"/>
</dbReference>
<protein>
    <submittedName>
        <fullName evidence="7">VWA domain-containing protein</fullName>
    </submittedName>
</protein>
<keyword evidence="3 5" id="KW-1133">Transmembrane helix</keyword>
<dbReference type="PANTHER" id="PTHR22550">
    <property type="entry name" value="SPORE GERMINATION PROTEIN"/>
    <property type="match status" value="1"/>
</dbReference>
<sequence>MDFAHPWVFACLALVPLMVYWYRKKYDSRQGSVRVSSAQAFSASSLKVYLRHVPFILRLLAVVALIIALARPQKRNDQQQTIGEGIDIVLCMDVSGSMGSRDIQPSRMEVAKEVAEEFVRSRPVDRIGLVIFSGESFTQCPITTDRNTLIRQIQTLESRRFLKDGTVIGEGLATAVGRLSESKAKSRVIILLTDGKEDAPDSRLIDPVTALEIAKTHQVKVYSIGMGAIPSSIVEITGHDGGQPRNPAMDFIDEDLLRRIANETGGRYFRAKDKEALQNIYKQIDQMERSKVEMTSYKRFRELFLPFVLAALVFLFIEIVLRLTWLKKFP</sequence>
<dbReference type="SUPFAM" id="SSF53300">
    <property type="entry name" value="vWA-like"/>
    <property type="match status" value="1"/>
</dbReference>
<reference evidence="7" key="1">
    <citation type="submission" date="2022-01" db="EMBL/GenBank/DDBJ databases">
        <authorList>
            <person name="Jo J.-H."/>
            <person name="Im W.-T."/>
        </authorList>
    </citation>
    <scope>NUCLEOTIDE SEQUENCE</scope>
    <source>
        <strain evidence="7">NA20</strain>
    </source>
</reference>
<dbReference type="Pfam" id="PF00092">
    <property type="entry name" value="VWA"/>
    <property type="match status" value="1"/>
</dbReference>
<evidence type="ECO:0000313" key="7">
    <source>
        <dbReference type="EMBL" id="MCG2617893.1"/>
    </source>
</evidence>
<keyword evidence="8" id="KW-1185">Reference proteome</keyword>
<dbReference type="PRINTS" id="PR00453">
    <property type="entry name" value="VWFADOMAIN"/>
</dbReference>
<feature type="transmembrane region" description="Helical" evidence="5">
    <location>
        <begin position="7"/>
        <end position="23"/>
    </location>
</feature>
<evidence type="ECO:0000256" key="4">
    <source>
        <dbReference type="ARBA" id="ARBA00023136"/>
    </source>
</evidence>
<evidence type="ECO:0000256" key="2">
    <source>
        <dbReference type="ARBA" id="ARBA00022692"/>
    </source>
</evidence>
<feature type="domain" description="VWFA" evidence="6">
    <location>
        <begin position="87"/>
        <end position="284"/>
    </location>
</feature>
<dbReference type="EMBL" id="JAKLTR010000027">
    <property type="protein sequence ID" value="MCG2617893.1"/>
    <property type="molecule type" value="Genomic_DNA"/>
</dbReference>
<keyword evidence="4 5" id="KW-0472">Membrane</keyword>
<dbReference type="SMART" id="SM00327">
    <property type="entry name" value="VWA"/>
    <property type="match status" value="1"/>
</dbReference>
<evidence type="ECO:0000256" key="3">
    <source>
        <dbReference type="ARBA" id="ARBA00022989"/>
    </source>
</evidence>
<gene>
    <name evidence="7" type="ORF">LZZ85_26565</name>
</gene>